<name>A0A0H4J213_9CAUD</name>
<proteinExistence type="predicted"/>
<evidence type="ECO:0000313" key="2">
    <source>
        <dbReference type="Proteomes" id="UP000202763"/>
    </source>
</evidence>
<evidence type="ECO:0000313" key="1">
    <source>
        <dbReference type="EMBL" id="AKO60940.1"/>
    </source>
</evidence>
<dbReference type="KEGG" id="vg:26796534"/>
<reference evidence="1 2" key="1">
    <citation type="submission" date="2015-05" db="EMBL/GenBank/DDBJ databases">
        <authorList>
            <person name="Wang D.B."/>
            <person name="Wang M."/>
        </authorList>
    </citation>
    <scope>NUCLEOTIDE SEQUENCE [LARGE SCALE GENOMIC DNA]</scope>
</reference>
<dbReference type="EMBL" id="KR534323">
    <property type="protein sequence ID" value="AKO60940.1"/>
    <property type="molecule type" value="Genomic_DNA"/>
</dbReference>
<organism evidence="1 2">
    <name type="scientific">Pseudoalteromonas phage H101</name>
    <dbReference type="NCBI Taxonomy" id="1654919"/>
    <lineage>
        <taxon>Viruses</taxon>
        <taxon>Duplodnaviria</taxon>
        <taxon>Heunggongvirae</taxon>
        <taxon>Uroviricota</taxon>
        <taxon>Caudoviricetes</taxon>
        <taxon>Shandongvirus</taxon>
        <taxon>Shandongvirus H101</taxon>
    </lineage>
</organism>
<dbReference type="OrthoDB" id="8611at10239"/>
<dbReference type="RefSeq" id="YP_009225473.1">
    <property type="nucleotide sequence ID" value="NC_029094.1"/>
</dbReference>
<accession>A0A0H4J213</accession>
<keyword evidence="2" id="KW-1185">Reference proteome</keyword>
<dbReference type="Proteomes" id="UP000202763">
    <property type="component" value="Segment"/>
</dbReference>
<protein>
    <submittedName>
        <fullName evidence="1">Uncharacterized protein</fullName>
    </submittedName>
</protein>
<dbReference type="GeneID" id="26796534"/>
<sequence length="320" mass="37051">MSDDVVLDSGSTVNNWLILEKLDARSFFCRCIKCNTERRVYKSQLTDKRIDPVKAVCNNCSDLKVGSSYITNRGFKYKIKSYINYTKVLIKFEPDALCPQGYERYTTKHSIKSGVIDYPFERSTAGVGYCGYLRGTFKADIHIVHVWNKMLQRCYKTSAKDRSYSDCVVCEEWHNLKNFHDWYKGQENSGYYQKGFQLDKDILNPKAKEYSPENCRLVPEAINSFTNNNSDSRKTNLPSGVSWKAKNNKYQVAIKSGYKSNKYLCLVSCPKEGYEIYKAEKVKSGIKLAEEWAGLVAPEIIDILRNYKCPDWDWDNNCYM</sequence>